<dbReference type="InterPro" id="IPR011577">
    <property type="entry name" value="Cyt_b561_bac/Ni-Hgenase"/>
</dbReference>
<comment type="cofactor">
    <cofactor evidence="1">
        <name>heme b</name>
        <dbReference type="ChEBI" id="CHEBI:60344"/>
    </cofactor>
</comment>
<feature type="transmembrane region" description="Helical" evidence="13">
    <location>
        <begin position="51"/>
        <end position="70"/>
    </location>
</feature>
<gene>
    <name evidence="15" type="ORF">EV695_0295</name>
</gene>
<dbReference type="PANTHER" id="PTHR30529">
    <property type="entry name" value="CYTOCHROME B561"/>
    <property type="match status" value="1"/>
</dbReference>
<keyword evidence="8" id="KW-0249">Electron transport</keyword>
<comment type="subcellular location">
    <subcellularLocation>
        <location evidence="2">Cell membrane</location>
        <topology evidence="2">Multi-pass membrane protein</topology>
    </subcellularLocation>
</comment>
<keyword evidence="16" id="KW-1185">Reference proteome</keyword>
<evidence type="ECO:0000256" key="9">
    <source>
        <dbReference type="ARBA" id="ARBA00022989"/>
    </source>
</evidence>
<feature type="transmembrane region" description="Helical" evidence="13">
    <location>
        <begin position="148"/>
        <end position="170"/>
    </location>
</feature>
<evidence type="ECO:0000256" key="12">
    <source>
        <dbReference type="ARBA" id="ARBA00037975"/>
    </source>
</evidence>
<evidence type="ECO:0000256" key="8">
    <source>
        <dbReference type="ARBA" id="ARBA00022982"/>
    </source>
</evidence>
<dbReference type="AlphaFoldDB" id="A0A4R1FCE0"/>
<dbReference type="InterPro" id="IPR052168">
    <property type="entry name" value="Cytochrome_b561_oxidase"/>
</dbReference>
<protein>
    <submittedName>
        <fullName evidence="15">Cytochrome b561</fullName>
    </submittedName>
</protein>
<evidence type="ECO:0000256" key="3">
    <source>
        <dbReference type="ARBA" id="ARBA00022448"/>
    </source>
</evidence>
<accession>A0A4R1FCE0</accession>
<reference evidence="15 16" key="1">
    <citation type="submission" date="2019-03" db="EMBL/GenBank/DDBJ databases">
        <title>Genomic Encyclopedia of Type Strains, Phase IV (KMG-IV): sequencing the most valuable type-strain genomes for metagenomic binning, comparative biology and taxonomic classification.</title>
        <authorList>
            <person name="Goeker M."/>
        </authorList>
    </citation>
    <scope>NUCLEOTIDE SEQUENCE [LARGE SCALE GENOMIC DNA]</scope>
    <source>
        <strain evidence="15 16">DSM 24830</strain>
    </source>
</reference>
<dbReference type="OrthoDB" id="8589936at2"/>
<keyword evidence="11 13" id="KW-0472">Membrane</keyword>
<dbReference type="Gene3D" id="1.20.950.20">
    <property type="entry name" value="Transmembrane di-heme cytochromes, Chain C"/>
    <property type="match status" value="2"/>
</dbReference>
<dbReference type="GO" id="GO:0005886">
    <property type="term" value="C:plasma membrane"/>
    <property type="evidence" value="ECO:0007669"/>
    <property type="project" value="UniProtKB-SubCell"/>
</dbReference>
<name>A0A4R1FCE0_9GAMM</name>
<comment type="caution">
    <text evidence="15">The sequence shown here is derived from an EMBL/GenBank/DDBJ whole genome shotgun (WGS) entry which is preliminary data.</text>
</comment>
<evidence type="ECO:0000256" key="4">
    <source>
        <dbReference type="ARBA" id="ARBA00022475"/>
    </source>
</evidence>
<dbReference type="GO" id="GO:0020037">
    <property type="term" value="F:heme binding"/>
    <property type="evidence" value="ECO:0007669"/>
    <property type="project" value="TreeGrafter"/>
</dbReference>
<comment type="similarity">
    <text evidence="12">Belongs to the cytochrome b561 family.</text>
</comment>
<dbReference type="GO" id="GO:0009055">
    <property type="term" value="F:electron transfer activity"/>
    <property type="evidence" value="ECO:0007669"/>
    <property type="project" value="InterPro"/>
</dbReference>
<evidence type="ECO:0000256" key="7">
    <source>
        <dbReference type="ARBA" id="ARBA00022723"/>
    </source>
</evidence>
<organism evidence="15 16">
    <name type="scientific">Cocleimonas flava</name>
    <dbReference type="NCBI Taxonomy" id="634765"/>
    <lineage>
        <taxon>Bacteria</taxon>
        <taxon>Pseudomonadati</taxon>
        <taxon>Pseudomonadota</taxon>
        <taxon>Gammaproteobacteria</taxon>
        <taxon>Thiotrichales</taxon>
        <taxon>Thiotrichaceae</taxon>
        <taxon>Cocleimonas</taxon>
    </lineage>
</organism>
<keyword evidence="5" id="KW-0349">Heme</keyword>
<keyword evidence="9 13" id="KW-1133">Transmembrane helix</keyword>
<proteinExistence type="inferred from homology"/>
<evidence type="ECO:0000256" key="5">
    <source>
        <dbReference type="ARBA" id="ARBA00022617"/>
    </source>
</evidence>
<evidence type="ECO:0000256" key="11">
    <source>
        <dbReference type="ARBA" id="ARBA00023136"/>
    </source>
</evidence>
<evidence type="ECO:0000256" key="2">
    <source>
        <dbReference type="ARBA" id="ARBA00004651"/>
    </source>
</evidence>
<keyword evidence="4" id="KW-1003">Cell membrane</keyword>
<evidence type="ECO:0000256" key="6">
    <source>
        <dbReference type="ARBA" id="ARBA00022692"/>
    </source>
</evidence>
<dbReference type="GO" id="GO:0046872">
    <property type="term" value="F:metal ion binding"/>
    <property type="evidence" value="ECO:0007669"/>
    <property type="project" value="UniProtKB-KW"/>
</dbReference>
<dbReference type="InterPro" id="IPR016174">
    <property type="entry name" value="Di-haem_cyt_TM"/>
</dbReference>
<sequence>MAGITNTKESFGWVSITLHWLMAIALIAMYFVGDWMVDLDYYDKWYKDAPYIHKSVGVIIGLLMLARLLWNVVQAKPRYLDVKSTMMNMLASLTHYFFYLMVFVLVVSGYLISTAKGQGVEVFGLFNVPALLADSKDRGELAGTVHEYLGLAFIILVGVHAFAALVHHYFMKDRTLKRMLGLKA</sequence>
<keyword evidence="10" id="KW-0408">Iron</keyword>
<feature type="transmembrane region" description="Helical" evidence="13">
    <location>
        <begin position="12"/>
        <end position="31"/>
    </location>
</feature>
<feature type="domain" description="Cytochrome b561 bacterial/Ni-hydrogenase" evidence="14">
    <location>
        <begin position="11"/>
        <end position="181"/>
    </location>
</feature>
<keyword evidence="3" id="KW-0813">Transport</keyword>
<evidence type="ECO:0000259" key="14">
    <source>
        <dbReference type="Pfam" id="PF01292"/>
    </source>
</evidence>
<evidence type="ECO:0000313" key="16">
    <source>
        <dbReference type="Proteomes" id="UP000294887"/>
    </source>
</evidence>
<dbReference type="SUPFAM" id="SSF81342">
    <property type="entry name" value="Transmembrane di-heme cytochromes"/>
    <property type="match status" value="1"/>
</dbReference>
<dbReference type="Proteomes" id="UP000294887">
    <property type="component" value="Unassembled WGS sequence"/>
</dbReference>
<dbReference type="EMBL" id="SMFQ01000002">
    <property type="protein sequence ID" value="TCJ88441.1"/>
    <property type="molecule type" value="Genomic_DNA"/>
</dbReference>
<evidence type="ECO:0000313" key="15">
    <source>
        <dbReference type="EMBL" id="TCJ88441.1"/>
    </source>
</evidence>
<feature type="transmembrane region" description="Helical" evidence="13">
    <location>
        <begin position="90"/>
        <end position="112"/>
    </location>
</feature>
<dbReference type="RefSeq" id="WP_131904137.1">
    <property type="nucleotide sequence ID" value="NZ_BAAAFU010000008.1"/>
</dbReference>
<evidence type="ECO:0000256" key="13">
    <source>
        <dbReference type="SAM" id="Phobius"/>
    </source>
</evidence>
<keyword evidence="6 13" id="KW-0812">Transmembrane</keyword>
<dbReference type="PANTHER" id="PTHR30529:SF1">
    <property type="entry name" value="CYTOCHROME B561 HOMOLOG 2"/>
    <property type="match status" value="1"/>
</dbReference>
<evidence type="ECO:0000256" key="1">
    <source>
        <dbReference type="ARBA" id="ARBA00001970"/>
    </source>
</evidence>
<dbReference type="GO" id="GO:0022904">
    <property type="term" value="P:respiratory electron transport chain"/>
    <property type="evidence" value="ECO:0007669"/>
    <property type="project" value="InterPro"/>
</dbReference>
<keyword evidence="7" id="KW-0479">Metal-binding</keyword>
<evidence type="ECO:0000256" key="10">
    <source>
        <dbReference type="ARBA" id="ARBA00023004"/>
    </source>
</evidence>
<dbReference type="Pfam" id="PF01292">
    <property type="entry name" value="Ni_hydr_CYTB"/>
    <property type="match status" value="1"/>
</dbReference>